<comment type="caution">
    <text evidence="4">The sequence shown here is derived from an EMBL/GenBank/DDBJ whole genome shotgun (WGS) entry which is preliminary data.</text>
</comment>
<protein>
    <submittedName>
        <fullName evidence="4">Siderophore-iron reductase FhuF</fullName>
    </submittedName>
</protein>
<reference evidence="5 6" key="1">
    <citation type="submission" date="2020-02" db="EMBL/GenBank/DDBJ databases">
        <title>Broccoli isolated Pseudomonas sp.</title>
        <authorList>
            <person name="Fujikawa T."/>
            <person name="Sawada H."/>
        </authorList>
    </citation>
    <scope>NUCLEOTIDE SEQUENCE [LARGE SCALE GENOMIC DNA]</scope>
    <source>
        <strain evidence="4 6">MAFF212427</strain>
        <strain evidence="3 5">MAFF212428</strain>
    </source>
</reference>
<evidence type="ECO:0000313" key="3">
    <source>
        <dbReference type="EMBL" id="NER60940.1"/>
    </source>
</evidence>
<evidence type="ECO:0000259" key="1">
    <source>
        <dbReference type="Pfam" id="PF06276"/>
    </source>
</evidence>
<dbReference type="Pfam" id="PF11575">
    <property type="entry name" value="FhuF_C"/>
    <property type="match status" value="1"/>
</dbReference>
<dbReference type="Proteomes" id="UP000482634">
    <property type="component" value="Unassembled WGS sequence"/>
</dbReference>
<dbReference type="EMBL" id="JAAHBU010000617">
    <property type="protein sequence ID" value="NER66770.1"/>
    <property type="molecule type" value="Genomic_DNA"/>
</dbReference>
<dbReference type="InterPro" id="IPR024726">
    <property type="entry name" value="FhuF_C"/>
</dbReference>
<dbReference type="GO" id="GO:0051537">
    <property type="term" value="F:2 iron, 2 sulfur cluster binding"/>
    <property type="evidence" value="ECO:0007669"/>
    <property type="project" value="InterPro"/>
</dbReference>
<evidence type="ECO:0000313" key="4">
    <source>
        <dbReference type="EMBL" id="NER66770.1"/>
    </source>
</evidence>
<feature type="domain" description="Aerobactin siderophore biosynthesis IucA/IucC-like C-terminal" evidence="1">
    <location>
        <begin position="86"/>
        <end position="152"/>
    </location>
</feature>
<proteinExistence type="predicted"/>
<dbReference type="Pfam" id="PF06276">
    <property type="entry name" value="FhuF"/>
    <property type="match status" value="1"/>
</dbReference>
<organism evidence="4 6">
    <name type="scientific">Pseudomonas brassicae</name>
    <dbReference type="NCBI Taxonomy" id="2708063"/>
    <lineage>
        <taxon>Bacteria</taxon>
        <taxon>Pseudomonadati</taxon>
        <taxon>Pseudomonadota</taxon>
        <taxon>Gammaproteobacteria</taxon>
        <taxon>Pseudomonadales</taxon>
        <taxon>Pseudomonadaceae</taxon>
        <taxon>Pseudomonas</taxon>
    </lineage>
</organism>
<gene>
    <name evidence="4" type="primary">fhuF</name>
    <name evidence="3" type="ORF">G3435_15080</name>
    <name evidence="4" type="ORF">G3436_26655</name>
</gene>
<name>A0A6B3P338_9PSED</name>
<dbReference type="InterPro" id="IPR008090">
    <property type="entry name" value="Fe_iron_reduct"/>
</dbReference>
<dbReference type="AlphaFoldDB" id="A0A6B3P338"/>
<keyword evidence="6" id="KW-1185">Reference proteome</keyword>
<evidence type="ECO:0000313" key="5">
    <source>
        <dbReference type="Proteomes" id="UP000480410"/>
    </source>
</evidence>
<dbReference type="RefSeq" id="WP_163951342.1">
    <property type="nucleotide sequence ID" value="NZ_JAAHBU010000617.1"/>
</dbReference>
<evidence type="ECO:0000259" key="2">
    <source>
        <dbReference type="Pfam" id="PF11575"/>
    </source>
</evidence>
<feature type="domain" description="Ferric siderophore reductase C-terminal" evidence="2">
    <location>
        <begin position="153"/>
        <end position="173"/>
    </location>
</feature>
<sequence length="173" mass="18546">MTLTLADLLTAKRFDALLLGLYGPALMPAQRPVLVSQWSKYYFSVLWRMALAGQAPLQVEALVLEVDERGLPVALSAPGPAGGVAELLVQHLPVVIARLAALGQVPAAVLWGNAGDCLDQLAGGQPALRQWFDTPGNPLYAAVGHDAEGRRVRRTCCLSYKVAWVGHCEHCPL</sequence>
<dbReference type="GO" id="GO:0003824">
    <property type="term" value="F:catalytic activity"/>
    <property type="evidence" value="ECO:0007669"/>
    <property type="project" value="UniProtKB-ARBA"/>
</dbReference>
<evidence type="ECO:0000313" key="6">
    <source>
        <dbReference type="Proteomes" id="UP000482634"/>
    </source>
</evidence>
<accession>A0A6M0D4E1</accession>
<dbReference type="NCBIfam" id="TIGR03951">
    <property type="entry name" value="Fe_III_red_FhuF"/>
    <property type="match status" value="1"/>
</dbReference>
<dbReference type="InterPro" id="IPR022770">
    <property type="entry name" value="IucA/IucC-like_C"/>
</dbReference>
<dbReference type="Proteomes" id="UP000480410">
    <property type="component" value="Unassembled WGS sequence"/>
</dbReference>
<dbReference type="EMBL" id="JAAHBV010000321">
    <property type="protein sequence ID" value="NER60940.1"/>
    <property type="molecule type" value="Genomic_DNA"/>
</dbReference>
<accession>A0A6B3P338</accession>